<accession>A0A077K2P2</accession>
<sequence>MLYVMAIILLILTTYYYKKYDIYKIDLARAKTVKDVRYFLTMATIFSIISTTMTYRM</sequence>
<keyword evidence="2" id="KW-0614">Plasmid</keyword>
<geneLocation type="plasmid" evidence="2">
    <name>pCB111</name>
</geneLocation>
<dbReference type="AlphaFoldDB" id="A0A077K2P2"/>
<evidence type="ECO:0000256" key="1">
    <source>
        <dbReference type="SAM" id="Phobius"/>
    </source>
</evidence>
<keyword evidence="1" id="KW-1133">Transmembrane helix</keyword>
<reference evidence="2" key="1">
    <citation type="submission" date="2013-09" db="EMBL/GenBank/DDBJ databases">
        <title>Analysis of type B2 neurotoxin-encoding plasmid in Clostridium botulinum.</title>
        <authorList>
            <person name="Hosomi K."/>
            <person name="Sakaguchi Y."/>
            <person name="Gotoh K."/>
            <person name="Nakamura K."/>
            <person name="Kohda T."/>
            <person name="Mukamoto M."/>
            <person name="Iida T."/>
            <person name="Kozaki S."/>
        </authorList>
    </citation>
    <scope>NUCLEOTIDE SEQUENCE</scope>
    <source>
        <strain evidence="2">111</strain>
        <plasmid evidence="2">pCB111</plasmid>
    </source>
</reference>
<protein>
    <submittedName>
        <fullName evidence="2">Uncharacterized protein</fullName>
    </submittedName>
</protein>
<keyword evidence="1" id="KW-0812">Transmembrane</keyword>
<feature type="transmembrane region" description="Helical" evidence="1">
    <location>
        <begin position="36"/>
        <end position="55"/>
    </location>
</feature>
<organism evidence="2">
    <name type="scientific">Clostridium botulinum</name>
    <dbReference type="NCBI Taxonomy" id="1491"/>
    <lineage>
        <taxon>Bacteria</taxon>
        <taxon>Bacillati</taxon>
        <taxon>Bacillota</taxon>
        <taxon>Clostridia</taxon>
        <taxon>Eubacteriales</taxon>
        <taxon>Clostridiaceae</taxon>
        <taxon>Clostridium</taxon>
    </lineage>
</organism>
<proteinExistence type="predicted"/>
<evidence type="ECO:0000313" key="2">
    <source>
        <dbReference type="EMBL" id="BAP25589.1"/>
    </source>
</evidence>
<name>A0A077K2P2_CLOBO</name>
<dbReference type="EMBL" id="AB855771">
    <property type="protein sequence ID" value="BAP25589.1"/>
    <property type="molecule type" value="Genomic_DNA"/>
</dbReference>
<keyword evidence="1" id="KW-0472">Membrane</keyword>